<evidence type="ECO:0000313" key="2">
    <source>
        <dbReference type="Proteomes" id="UP000261560"/>
    </source>
</evidence>
<keyword evidence="2" id="KW-1185">Reference proteome</keyword>
<dbReference type="Pfam" id="PF05824">
    <property type="entry name" value="Pro-MCH"/>
    <property type="match status" value="1"/>
</dbReference>
<dbReference type="STRING" id="30732.ENSOMEP00000002462"/>
<dbReference type="GeneTree" id="ENSGT00940000168896"/>
<organism evidence="1 2">
    <name type="scientific">Oryzias melastigma</name>
    <name type="common">Marine medaka</name>
    <dbReference type="NCBI Taxonomy" id="30732"/>
    <lineage>
        <taxon>Eukaryota</taxon>
        <taxon>Metazoa</taxon>
        <taxon>Chordata</taxon>
        <taxon>Craniata</taxon>
        <taxon>Vertebrata</taxon>
        <taxon>Euteleostomi</taxon>
        <taxon>Actinopterygii</taxon>
        <taxon>Neopterygii</taxon>
        <taxon>Teleostei</taxon>
        <taxon>Neoteleostei</taxon>
        <taxon>Acanthomorphata</taxon>
        <taxon>Ovalentaria</taxon>
        <taxon>Atherinomorphae</taxon>
        <taxon>Beloniformes</taxon>
        <taxon>Adrianichthyidae</taxon>
        <taxon>Oryziinae</taxon>
        <taxon>Oryzias</taxon>
    </lineage>
</organism>
<dbReference type="OMA" id="ILRCMIG"/>
<protein>
    <submittedName>
        <fullName evidence="1">Uncharacterized protein</fullName>
    </submittedName>
</protein>
<dbReference type="Ensembl" id="ENSOMET00000012460.1">
    <property type="protein sequence ID" value="ENSOMEP00000002462.1"/>
    <property type="gene ID" value="ENSOMEG00000003411.1"/>
</dbReference>
<dbReference type="GO" id="GO:0007268">
    <property type="term" value="P:chemical synaptic transmission"/>
    <property type="evidence" value="ECO:0007669"/>
    <property type="project" value="InterPro"/>
</dbReference>
<sequence length="158" mass="17504">MVVYLSLSLTHRAGKSSPVDAMMSACSVLFTLVLFSELNGRLVTVALPSSSAEDAAADRVGLDGVLDDDSMLKPAIIRPTYRRSLTLDDNVKDEESPQLVIISDTRLKGRSFRGLNSAFARRLAERSPGDYSMNVDRRDDLNMLRCMIGRVYRPCWSS</sequence>
<dbReference type="AlphaFoldDB" id="A0A3B3BBA1"/>
<dbReference type="GO" id="GO:0030354">
    <property type="term" value="F:melanin-concentrating hormone activity"/>
    <property type="evidence" value="ECO:0007669"/>
    <property type="project" value="InterPro"/>
</dbReference>
<dbReference type="Proteomes" id="UP000261560">
    <property type="component" value="Unplaced"/>
</dbReference>
<dbReference type="InterPro" id="IPR005456">
    <property type="entry name" value="Prepro-melanin_conc_hormone"/>
</dbReference>
<reference evidence="1" key="2">
    <citation type="submission" date="2025-09" db="UniProtKB">
        <authorList>
            <consortium name="Ensembl"/>
        </authorList>
    </citation>
    <scope>IDENTIFICATION</scope>
</reference>
<accession>A0A3B3BBA1</accession>
<reference evidence="1" key="1">
    <citation type="submission" date="2025-08" db="UniProtKB">
        <authorList>
            <consortium name="Ensembl"/>
        </authorList>
    </citation>
    <scope>IDENTIFICATION</scope>
</reference>
<name>A0A3B3BBA1_ORYME</name>
<evidence type="ECO:0000313" key="1">
    <source>
        <dbReference type="Ensembl" id="ENSOMEP00000002462.1"/>
    </source>
</evidence>
<dbReference type="PANTHER" id="PTHR12091:SF2">
    <property type="entry name" value="PRO-MCH PRECURSOR"/>
    <property type="match status" value="1"/>
</dbReference>
<dbReference type="GO" id="GO:0045202">
    <property type="term" value="C:synapse"/>
    <property type="evidence" value="ECO:0007669"/>
    <property type="project" value="GOC"/>
</dbReference>
<proteinExistence type="predicted"/>
<dbReference type="GO" id="GO:0031777">
    <property type="term" value="F:type 1 melanin-concentrating hormone receptor binding"/>
    <property type="evidence" value="ECO:0007669"/>
    <property type="project" value="TreeGrafter"/>
</dbReference>
<dbReference type="PaxDb" id="30732-ENSOMEP00000002462"/>
<dbReference type="PANTHER" id="PTHR12091">
    <property type="entry name" value="MELANIN-CONCENTRATING HORMONE"/>
    <property type="match status" value="1"/>
</dbReference>